<dbReference type="InterPro" id="IPR035472">
    <property type="entry name" value="RpiR-like_SIS"/>
</dbReference>
<name>A0ABV7X5W7_9HYPH</name>
<dbReference type="Pfam" id="PF01418">
    <property type="entry name" value="HTH_6"/>
    <property type="match status" value="1"/>
</dbReference>
<feature type="domain" description="SIS" evidence="5">
    <location>
        <begin position="139"/>
        <end position="279"/>
    </location>
</feature>
<evidence type="ECO:0000259" key="5">
    <source>
        <dbReference type="PROSITE" id="PS51464"/>
    </source>
</evidence>
<organism evidence="6 7">
    <name type="scientific">Devosia honganensis</name>
    <dbReference type="NCBI Taxonomy" id="1610527"/>
    <lineage>
        <taxon>Bacteria</taxon>
        <taxon>Pseudomonadati</taxon>
        <taxon>Pseudomonadota</taxon>
        <taxon>Alphaproteobacteria</taxon>
        <taxon>Hyphomicrobiales</taxon>
        <taxon>Devosiaceae</taxon>
        <taxon>Devosia</taxon>
    </lineage>
</organism>
<dbReference type="InterPro" id="IPR036388">
    <property type="entry name" value="WH-like_DNA-bd_sf"/>
</dbReference>
<evidence type="ECO:0000313" key="6">
    <source>
        <dbReference type="EMBL" id="MFC3706130.1"/>
    </source>
</evidence>
<dbReference type="Proteomes" id="UP001595613">
    <property type="component" value="Unassembled WGS sequence"/>
</dbReference>
<dbReference type="Gene3D" id="1.10.10.10">
    <property type="entry name" value="Winged helix-like DNA-binding domain superfamily/Winged helix DNA-binding domain"/>
    <property type="match status" value="1"/>
</dbReference>
<evidence type="ECO:0000256" key="3">
    <source>
        <dbReference type="ARBA" id="ARBA00023163"/>
    </source>
</evidence>
<dbReference type="InterPro" id="IPR001347">
    <property type="entry name" value="SIS_dom"/>
</dbReference>
<dbReference type="RefSeq" id="WP_380098190.1">
    <property type="nucleotide sequence ID" value="NZ_JBHRYD010000015.1"/>
</dbReference>
<dbReference type="PANTHER" id="PTHR30514">
    <property type="entry name" value="GLUCOKINASE"/>
    <property type="match status" value="1"/>
</dbReference>
<dbReference type="Pfam" id="PF01380">
    <property type="entry name" value="SIS"/>
    <property type="match status" value="1"/>
</dbReference>
<dbReference type="PANTHER" id="PTHR30514:SF1">
    <property type="entry name" value="HTH-TYPE TRANSCRIPTIONAL REGULATOR HEXR-RELATED"/>
    <property type="match status" value="1"/>
</dbReference>
<gene>
    <name evidence="6" type="ORF">ACFOOL_15365</name>
</gene>
<keyword evidence="7" id="KW-1185">Reference proteome</keyword>
<dbReference type="EMBL" id="JBHRYD010000015">
    <property type="protein sequence ID" value="MFC3706130.1"/>
    <property type="molecule type" value="Genomic_DNA"/>
</dbReference>
<feature type="domain" description="HTH rpiR-type" evidence="4">
    <location>
        <begin position="19"/>
        <end position="95"/>
    </location>
</feature>
<dbReference type="SUPFAM" id="SSF53697">
    <property type="entry name" value="SIS domain"/>
    <property type="match status" value="1"/>
</dbReference>
<evidence type="ECO:0000256" key="2">
    <source>
        <dbReference type="ARBA" id="ARBA00023125"/>
    </source>
</evidence>
<evidence type="ECO:0000256" key="1">
    <source>
        <dbReference type="ARBA" id="ARBA00023015"/>
    </source>
</evidence>
<dbReference type="PROSITE" id="PS51464">
    <property type="entry name" value="SIS"/>
    <property type="match status" value="1"/>
</dbReference>
<comment type="caution">
    <text evidence="6">The sequence shown here is derived from an EMBL/GenBank/DDBJ whole genome shotgun (WGS) entry which is preliminary data.</text>
</comment>
<keyword evidence="3" id="KW-0804">Transcription</keyword>
<dbReference type="InterPro" id="IPR046348">
    <property type="entry name" value="SIS_dom_sf"/>
</dbReference>
<dbReference type="InterPro" id="IPR047640">
    <property type="entry name" value="RpiR-like"/>
</dbReference>
<dbReference type="InterPro" id="IPR009057">
    <property type="entry name" value="Homeodomain-like_sf"/>
</dbReference>
<reference evidence="7" key="1">
    <citation type="journal article" date="2019" name="Int. J. Syst. Evol. Microbiol.">
        <title>The Global Catalogue of Microorganisms (GCM) 10K type strain sequencing project: providing services to taxonomists for standard genome sequencing and annotation.</title>
        <authorList>
            <consortium name="The Broad Institute Genomics Platform"/>
            <consortium name="The Broad Institute Genome Sequencing Center for Infectious Disease"/>
            <person name="Wu L."/>
            <person name="Ma J."/>
        </authorList>
    </citation>
    <scope>NUCLEOTIDE SEQUENCE [LARGE SCALE GENOMIC DNA]</scope>
    <source>
        <strain evidence="7">KCTC 42281</strain>
    </source>
</reference>
<dbReference type="PROSITE" id="PS51071">
    <property type="entry name" value="HTH_RPIR"/>
    <property type="match status" value="1"/>
</dbReference>
<dbReference type="SUPFAM" id="SSF46689">
    <property type="entry name" value="Homeodomain-like"/>
    <property type="match status" value="1"/>
</dbReference>
<dbReference type="CDD" id="cd05013">
    <property type="entry name" value="SIS_RpiR"/>
    <property type="match status" value="1"/>
</dbReference>
<accession>A0ABV7X5W7</accession>
<proteinExistence type="predicted"/>
<dbReference type="PROSITE" id="PS00356">
    <property type="entry name" value="HTH_LACI_1"/>
    <property type="match status" value="1"/>
</dbReference>
<evidence type="ECO:0000259" key="4">
    <source>
        <dbReference type="PROSITE" id="PS51071"/>
    </source>
</evidence>
<keyword evidence="2" id="KW-0238">DNA-binding</keyword>
<sequence length="317" mass="33744">MAPTDPAKRALKANHSDVIDVVSRMLRVEGELSSAERQVLRAVRIDYEAATRMTIAELATLAGVSQPTVTRFCRSVGCASFADFKIDLATTLTVAAVYLQPDRQFDDNAGQLAQSVMTRAMNAMRDALNALDTDAVARAIETITAARRLDIYGQGGGSASLVEDARLRLFRIGLPVSAYVDGHQQRMSAATLSQGDAVLAISNSGRSKAVAEALQIARSFGATTIALTRPETPVAQGADILIPMVIAEDENVLIPTPSRYAHMGVVDTIATGVAAGRGAEARETLRRVRYTVASIGIAIPTPSTDPTILMKTIKPHE</sequence>
<keyword evidence="1" id="KW-0805">Transcription regulation</keyword>
<dbReference type="Gene3D" id="3.40.50.10490">
    <property type="entry name" value="Glucose-6-phosphate isomerase like protein, domain 1"/>
    <property type="match status" value="1"/>
</dbReference>
<evidence type="ECO:0000313" key="7">
    <source>
        <dbReference type="Proteomes" id="UP001595613"/>
    </source>
</evidence>
<dbReference type="InterPro" id="IPR000281">
    <property type="entry name" value="HTH_RpiR"/>
</dbReference>
<protein>
    <submittedName>
        <fullName evidence="6">MurR/RpiR family transcriptional regulator</fullName>
    </submittedName>
</protein>